<dbReference type="EMBL" id="LXQA010038714">
    <property type="protein sequence ID" value="MCH98861.1"/>
    <property type="molecule type" value="Genomic_DNA"/>
</dbReference>
<gene>
    <name evidence="2" type="ORF">A2U01_0019870</name>
</gene>
<keyword evidence="3" id="KW-1185">Reference proteome</keyword>
<sequence length="209" mass="23253">VKVWPRKDKLSSTKLTAKYALLNKIVVVNWVPTTHSYDVATGLSKFIYAIGTRTKFDFGSYIFDQTIMHAHSLAVKMPIAFPTLLCGIILKQYPGILVNTNVPCKRKSTLSLDYRLFEGTHAADIATSSVKKPTAALTRKQMITNLKDVSKALGEKKFKVDRVIQALELEENPEAVDAEQEEEEDDAAANSDVCDEDEQVEDSDESLVV</sequence>
<name>A0A392NHA2_9FABA</name>
<feature type="region of interest" description="Disordered" evidence="1">
    <location>
        <begin position="171"/>
        <end position="209"/>
    </location>
</feature>
<dbReference type="AlphaFoldDB" id="A0A392NHA2"/>
<comment type="caution">
    <text evidence="2">The sequence shown here is derived from an EMBL/GenBank/DDBJ whole genome shotgun (WGS) entry which is preliminary data.</text>
</comment>
<organism evidence="2 3">
    <name type="scientific">Trifolium medium</name>
    <dbReference type="NCBI Taxonomy" id="97028"/>
    <lineage>
        <taxon>Eukaryota</taxon>
        <taxon>Viridiplantae</taxon>
        <taxon>Streptophyta</taxon>
        <taxon>Embryophyta</taxon>
        <taxon>Tracheophyta</taxon>
        <taxon>Spermatophyta</taxon>
        <taxon>Magnoliopsida</taxon>
        <taxon>eudicotyledons</taxon>
        <taxon>Gunneridae</taxon>
        <taxon>Pentapetalae</taxon>
        <taxon>rosids</taxon>
        <taxon>fabids</taxon>
        <taxon>Fabales</taxon>
        <taxon>Fabaceae</taxon>
        <taxon>Papilionoideae</taxon>
        <taxon>50 kb inversion clade</taxon>
        <taxon>NPAAA clade</taxon>
        <taxon>Hologalegina</taxon>
        <taxon>IRL clade</taxon>
        <taxon>Trifolieae</taxon>
        <taxon>Trifolium</taxon>
    </lineage>
</organism>
<proteinExistence type="predicted"/>
<accession>A0A392NHA2</accession>
<feature type="non-terminal residue" evidence="2">
    <location>
        <position position="1"/>
    </location>
</feature>
<evidence type="ECO:0000256" key="1">
    <source>
        <dbReference type="SAM" id="MobiDB-lite"/>
    </source>
</evidence>
<dbReference type="Proteomes" id="UP000265520">
    <property type="component" value="Unassembled WGS sequence"/>
</dbReference>
<reference evidence="2 3" key="1">
    <citation type="journal article" date="2018" name="Front. Plant Sci.">
        <title>Red Clover (Trifolium pratense) and Zigzag Clover (T. medium) - A Picture of Genomic Similarities and Differences.</title>
        <authorList>
            <person name="Dluhosova J."/>
            <person name="Istvanek J."/>
            <person name="Nedelnik J."/>
            <person name="Repkova J."/>
        </authorList>
    </citation>
    <scope>NUCLEOTIDE SEQUENCE [LARGE SCALE GENOMIC DNA]</scope>
    <source>
        <strain evidence="3">cv. 10/8</strain>
        <tissue evidence="2">Leaf</tissue>
    </source>
</reference>
<evidence type="ECO:0000313" key="3">
    <source>
        <dbReference type="Proteomes" id="UP000265520"/>
    </source>
</evidence>
<protein>
    <submittedName>
        <fullName evidence="2">Envelope-like protein</fullName>
    </submittedName>
</protein>
<evidence type="ECO:0000313" key="2">
    <source>
        <dbReference type="EMBL" id="MCH98861.1"/>
    </source>
</evidence>